<dbReference type="PANTHER" id="PTHR11608:SF0">
    <property type="entry name" value="BIFUNCTIONAL PROTEIN PYRR"/>
    <property type="match status" value="1"/>
</dbReference>
<accession>A0A840EK55</accession>
<feature type="domain" description="Phosphoribosyltransferase" evidence="1">
    <location>
        <begin position="9"/>
        <end position="146"/>
    </location>
</feature>
<dbReference type="GO" id="GO:0004845">
    <property type="term" value="F:uracil phosphoribosyltransferase activity"/>
    <property type="evidence" value="ECO:0007669"/>
    <property type="project" value="UniProtKB-EC"/>
</dbReference>
<proteinExistence type="predicted"/>
<dbReference type="PANTHER" id="PTHR11608">
    <property type="entry name" value="BIFUNCTIONAL PROTEIN PYRR"/>
    <property type="match status" value="1"/>
</dbReference>
<dbReference type="Proteomes" id="UP000553034">
    <property type="component" value="Unassembled WGS sequence"/>
</dbReference>
<gene>
    <name evidence="2" type="ORF">GGR32_002088</name>
</gene>
<sequence>MAATTGILILNHKQIEQKTRRIAYQIYENNIAEKEIILAGITKSGYKLAQKLNAMLQEISSLQTLLCKVEINKTAPLSDQIKTSLTPTQYQDKSIVIIDDVLNSGATLMYGCKHFLEVPVKKLQTAVLVDRSHKKFPINADFKGISLSTSLNETVQVNFTDTDSKVLLF</sequence>
<evidence type="ECO:0000313" key="2">
    <source>
        <dbReference type="EMBL" id="MBB4119782.1"/>
    </source>
</evidence>
<reference evidence="2 3" key="1">
    <citation type="submission" date="2020-08" db="EMBL/GenBank/DDBJ databases">
        <title>Genomic Encyclopedia of Type Strains, Phase IV (KMG-IV): sequencing the most valuable type-strain genomes for metagenomic binning, comparative biology and taxonomic classification.</title>
        <authorList>
            <person name="Goeker M."/>
        </authorList>
    </citation>
    <scope>NUCLEOTIDE SEQUENCE [LARGE SCALE GENOMIC DNA]</scope>
    <source>
        <strain evidence="2 3">DSM 29568</strain>
    </source>
</reference>
<keyword evidence="2" id="KW-0808">Transferase</keyword>
<evidence type="ECO:0000259" key="1">
    <source>
        <dbReference type="Pfam" id="PF00156"/>
    </source>
</evidence>
<organism evidence="2 3">
    <name type="scientific">Mesonia hippocampi</name>
    <dbReference type="NCBI Taxonomy" id="1628250"/>
    <lineage>
        <taxon>Bacteria</taxon>
        <taxon>Pseudomonadati</taxon>
        <taxon>Bacteroidota</taxon>
        <taxon>Flavobacteriia</taxon>
        <taxon>Flavobacteriales</taxon>
        <taxon>Flavobacteriaceae</taxon>
        <taxon>Mesonia</taxon>
    </lineage>
</organism>
<dbReference type="InterPro" id="IPR029057">
    <property type="entry name" value="PRTase-like"/>
</dbReference>
<name>A0A840EK55_9FLAO</name>
<dbReference type="SUPFAM" id="SSF53271">
    <property type="entry name" value="PRTase-like"/>
    <property type="match status" value="1"/>
</dbReference>
<dbReference type="Pfam" id="PF00156">
    <property type="entry name" value="Pribosyltran"/>
    <property type="match status" value="1"/>
</dbReference>
<keyword evidence="2" id="KW-0328">Glycosyltransferase</keyword>
<dbReference type="RefSeq" id="WP_183478126.1">
    <property type="nucleotide sequence ID" value="NZ_JACIFO010000010.1"/>
</dbReference>
<dbReference type="Gene3D" id="3.40.50.2020">
    <property type="match status" value="1"/>
</dbReference>
<keyword evidence="3" id="KW-1185">Reference proteome</keyword>
<dbReference type="EC" id="2.4.2.9" evidence="2"/>
<comment type="caution">
    <text evidence="2">The sequence shown here is derived from an EMBL/GenBank/DDBJ whole genome shotgun (WGS) entry which is preliminary data.</text>
</comment>
<evidence type="ECO:0000313" key="3">
    <source>
        <dbReference type="Proteomes" id="UP000553034"/>
    </source>
</evidence>
<dbReference type="InterPro" id="IPR000836">
    <property type="entry name" value="PRTase_dom"/>
</dbReference>
<dbReference type="CDD" id="cd06223">
    <property type="entry name" value="PRTases_typeI"/>
    <property type="match status" value="1"/>
</dbReference>
<protein>
    <submittedName>
        <fullName evidence="2">Pyrimidine operon attenuation protein/uracil phosphoribosyltransferase</fullName>
        <ecNumber evidence="2">2.4.2.9</ecNumber>
    </submittedName>
</protein>
<dbReference type="InterPro" id="IPR050137">
    <property type="entry name" value="PyrR_bifunctional"/>
</dbReference>
<dbReference type="AlphaFoldDB" id="A0A840EK55"/>
<dbReference type="EMBL" id="JACIFO010000010">
    <property type="protein sequence ID" value="MBB4119782.1"/>
    <property type="molecule type" value="Genomic_DNA"/>
</dbReference>